<evidence type="ECO:0000256" key="5">
    <source>
        <dbReference type="ARBA" id="ARBA00022989"/>
    </source>
</evidence>
<dbReference type="GO" id="GO:0015250">
    <property type="term" value="F:water channel activity"/>
    <property type="evidence" value="ECO:0007669"/>
    <property type="project" value="TreeGrafter"/>
</dbReference>
<feature type="transmembrane region" description="Helical" evidence="9">
    <location>
        <begin position="53"/>
        <end position="76"/>
    </location>
</feature>
<dbReference type="WBParaSite" id="SSTP_0000086100.1">
    <property type="protein sequence ID" value="SSTP_0000086100.1"/>
    <property type="gene ID" value="SSTP_0000086100"/>
</dbReference>
<evidence type="ECO:0000256" key="7">
    <source>
        <dbReference type="ARBA" id="ARBA00045280"/>
    </source>
</evidence>
<dbReference type="Gene3D" id="1.20.1080.10">
    <property type="entry name" value="Glycerol uptake facilitator protein"/>
    <property type="match status" value="1"/>
</dbReference>
<dbReference type="NCBIfam" id="TIGR00861">
    <property type="entry name" value="MIP"/>
    <property type="match status" value="1"/>
</dbReference>
<dbReference type="AlphaFoldDB" id="A0A0K0DUE8"/>
<dbReference type="Pfam" id="PF00230">
    <property type="entry name" value="MIP"/>
    <property type="match status" value="1"/>
</dbReference>
<dbReference type="PANTHER" id="PTHR43829:SF4">
    <property type="entry name" value="AQUAPORIN-9"/>
    <property type="match status" value="1"/>
</dbReference>
<feature type="transmembrane region" description="Helical" evidence="9">
    <location>
        <begin position="22"/>
        <end position="41"/>
    </location>
</feature>
<comment type="similarity">
    <text evidence="2 8">Belongs to the MIP/aquaporin (TC 1.A.8) family.</text>
</comment>
<evidence type="ECO:0000256" key="9">
    <source>
        <dbReference type="SAM" id="Phobius"/>
    </source>
</evidence>
<dbReference type="STRING" id="6248.A0A0K0DUE8"/>
<feature type="transmembrane region" description="Helical" evidence="9">
    <location>
        <begin position="187"/>
        <end position="210"/>
    </location>
</feature>
<dbReference type="SUPFAM" id="SSF81338">
    <property type="entry name" value="Aquaporin-like"/>
    <property type="match status" value="1"/>
</dbReference>
<dbReference type="Proteomes" id="UP000035681">
    <property type="component" value="Unplaced"/>
</dbReference>
<feature type="transmembrane region" description="Helical" evidence="9">
    <location>
        <begin position="237"/>
        <end position="257"/>
    </location>
</feature>
<dbReference type="PANTHER" id="PTHR43829">
    <property type="entry name" value="AQUAPORIN OR AQUAGLYCEROPORIN RELATED"/>
    <property type="match status" value="1"/>
</dbReference>
<feature type="transmembrane region" description="Helical" evidence="9">
    <location>
        <begin position="155"/>
        <end position="175"/>
    </location>
</feature>
<evidence type="ECO:0000313" key="12">
    <source>
        <dbReference type="WBParaSite" id="TCONS_00008446.p1"/>
    </source>
</evidence>
<proteinExistence type="inferred from homology"/>
<feature type="transmembrane region" description="Helical" evidence="9">
    <location>
        <begin position="96"/>
        <end position="116"/>
    </location>
</feature>
<evidence type="ECO:0000313" key="11">
    <source>
        <dbReference type="WBParaSite" id="SSTP_0000086100.1"/>
    </source>
</evidence>
<dbReference type="InterPro" id="IPR050363">
    <property type="entry name" value="MIP/Aquaporin"/>
</dbReference>
<comment type="function">
    <text evidence="7">Aquaglyceroporin that may modulate the water content and osmolytes during anhydrobiosis.</text>
</comment>
<dbReference type="PRINTS" id="PR00783">
    <property type="entry name" value="MINTRINSICP"/>
</dbReference>
<evidence type="ECO:0000256" key="4">
    <source>
        <dbReference type="ARBA" id="ARBA00022692"/>
    </source>
</evidence>
<accession>A0A0K0DUE8</accession>
<dbReference type="InterPro" id="IPR023271">
    <property type="entry name" value="Aquaporin-like"/>
</dbReference>
<keyword evidence="6 9" id="KW-0472">Membrane</keyword>
<dbReference type="CDD" id="cd00333">
    <property type="entry name" value="MIP"/>
    <property type="match status" value="1"/>
</dbReference>
<evidence type="ECO:0000256" key="2">
    <source>
        <dbReference type="ARBA" id="ARBA00006175"/>
    </source>
</evidence>
<reference evidence="11" key="1">
    <citation type="submission" date="2015-08" db="UniProtKB">
        <authorList>
            <consortium name="WormBaseParasite"/>
        </authorList>
    </citation>
    <scope>IDENTIFICATION</scope>
</reference>
<protein>
    <submittedName>
        <fullName evidence="11 12">Aquaporin</fullName>
    </submittedName>
</protein>
<sequence length="280" mass="30099">MTSIQSTIADKLHTDQVTVREILAEFIATLFFVMIGTAANVQFASTGGNNMVVIPIAWGIGFAFSVYLAAAVSGAHINPAISVTQAILGNLSFAKLPHYILSQLLGAFIGTAITYTSKYDDIQKISRLFGNNTYAGDIQVAGLFTTFPAPHMTAFGSFFDQLIGTAILSGCICLITDRRHHINQGFVPALAGGIMAMIALTYGTNGGFAINPARDFGPRFFTWIVGYGSKVFSHGNYYFWIPIVGPFIGALIGAWIYKVFVGLHGLSEVLEITNPKSILP</sequence>
<evidence type="ECO:0000256" key="3">
    <source>
        <dbReference type="ARBA" id="ARBA00022448"/>
    </source>
</evidence>
<evidence type="ECO:0000256" key="6">
    <source>
        <dbReference type="ARBA" id="ARBA00023136"/>
    </source>
</evidence>
<keyword evidence="5 9" id="KW-1133">Transmembrane helix</keyword>
<dbReference type="GO" id="GO:0015254">
    <property type="term" value="F:glycerol channel activity"/>
    <property type="evidence" value="ECO:0007669"/>
    <property type="project" value="TreeGrafter"/>
</dbReference>
<dbReference type="InterPro" id="IPR022357">
    <property type="entry name" value="MIP_CS"/>
</dbReference>
<comment type="subcellular location">
    <subcellularLocation>
        <location evidence="1">Membrane</location>
        <topology evidence="1">Multi-pass membrane protein</topology>
    </subcellularLocation>
</comment>
<dbReference type="WBParaSite" id="TCONS_00008446.p1">
    <property type="protein sequence ID" value="TCONS_00008446.p1"/>
    <property type="gene ID" value="XLOC_006395"/>
</dbReference>
<evidence type="ECO:0000256" key="1">
    <source>
        <dbReference type="ARBA" id="ARBA00004141"/>
    </source>
</evidence>
<keyword evidence="4 8" id="KW-0812">Transmembrane</keyword>
<organism evidence="11">
    <name type="scientific">Strongyloides stercoralis</name>
    <name type="common">Threadworm</name>
    <dbReference type="NCBI Taxonomy" id="6248"/>
    <lineage>
        <taxon>Eukaryota</taxon>
        <taxon>Metazoa</taxon>
        <taxon>Ecdysozoa</taxon>
        <taxon>Nematoda</taxon>
        <taxon>Chromadorea</taxon>
        <taxon>Rhabditida</taxon>
        <taxon>Tylenchina</taxon>
        <taxon>Panagrolaimomorpha</taxon>
        <taxon>Strongyloidoidea</taxon>
        <taxon>Strongyloididae</taxon>
        <taxon>Strongyloides</taxon>
    </lineage>
</organism>
<dbReference type="InterPro" id="IPR000425">
    <property type="entry name" value="MIP"/>
</dbReference>
<name>A0A0K0DUE8_STRER</name>
<evidence type="ECO:0000256" key="8">
    <source>
        <dbReference type="RuleBase" id="RU000477"/>
    </source>
</evidence>
<dbReference type="PROSITE" id="PS00221">
    <property type="entry name" value="MIP"/>
    <property type="match status" value="1"/>
</dbReference>
<dbReference type="GO" id="GO:0016323">
    <property type="term" value="C:basolateral plasma membrane"/>
    <property type="evidence" value="ECO:0007669"/>
    <property type="project" value="TreeGrafter"/>
</dbReference>
<keyword evidence="3 8" id="KW-0813">Transport</keyword>
<keyword evidence="10" id="KW-1185">Reference proteome</keyword>
<evidence type="ECO:0000313" key="10">
    <source>
        <dbReference type="Proteomes" id="UP000035681"/>
    </source>
</evidence>